<dbReference type="Proteomes" id="UP000617340">
    <property type="component" value="Unassembled WGS sequence"/>
</dbReference>
<evidence type="ECO:0000256" key="1">
    <source>
        <dbReference type="SAM" id="MobiDB-lite"/>
    </source>
</evidence>
<reference evidence="2" key="1">
    <citation type="journal article" date="2020" name="G3 (Bethesda)">
        <title>High-Quality Assemblies for Three Invasive Social Wasps from the &lt;i&gt;Vespula&lt;/i&gt; Genus.</title>
        <authorList>
            <person name="Harrop T.W.R."/>
            <person name="Guhlin J."/>
            <person name="McLaughlin G.M."/>
            <person name="Permina E."/>
            <person name="Stockwell P."/>
            <person name="Gilligan J."/>
            <person name="Le Lec M.F."/>
            <person name="Gruber M.A.M."/>
            <person name="Quinn O."/>
            <person name="Lovegrove M."/>
            <person name="Duncan E.J."/>
            <person name="Remnant E.J."/>
            <person name="Van Eeckhoven J."/>
            <person name="Graham B."/>
            <person name="Knapp R.A."/>
            <person name="Langford K.W."/>
            <person name="Kronenberg Z."/>
            <person name="Press M.O."/>
            <person name="Eacker S.M."/>
            <person name="Wilson-Rankin E.E."/>
            <person name="Purcell J."/>
            <person name="Lester P.J."/>
            <person name="Dearden P.K."/>
        </authorList>
    </citation>
    <scope>NUCLEOTIDE SEQUENCE</scope>
    <source>
        <strain evidence="2">Linc-1</strain>
    </source>
</reference>
<dbReference type="EMBL" id="JACSDZ010000009">
    <property type="protein sequence ID" value="KAF7395716.1"/>
    <property type="molecule type" value="Genomic_DNA"/>
</dbReference>
<name>A0A834K1X0_VESGE</name>
<accession>A0A834K1X0</accession>
<feature type="region of interest" description="Disordered" evidence="1">
    <location>
        <begin position="78"/>
        <end position="101"/>
    </location>
</feature>
<evidence type="ECO:0000313" key="2">
    <source>
        <dbReference type="EMBL" id="KAF7395716.1"/>
    </source>
</evidence>
<protein>
    <submittedName>
        <fullName evidence="2">Uncharacterized protein</fullName>
    </submittedName>
</protein>
<sequence>MCPRKIWKENRNEPDMSKECLNGECRMLKNYIDRLTHINSKTHFAFHHYHCITWSRNIATWFPGESRDRSCSHSWKSRSWTETSKHEESDEKSEEVLSTSTLESEILEKEKLGEASLVKTSVVGTTITEREGSIMSRLIRIWNKHRTRSSFLGS</sequence>
<keyword evidence="3" id="KW-1185">Reference proteome</keyword>
<dbReference type="AlphaFoldDB" id="A0A834K1X0"/>
<proteinExistence type="predicted"/>
<organism evidence="2 3">
    <name type="scientific">Vespula germanica</name>
    <name type="common">German yellow jacket</name>
    <name type="synonym">Paravespula germanica</name>
    <dbReference type="NCBI Taxonomy" id="30212"/>
    <lineage>
        <taxon>Eukaryota</taxon>
        <taxon>Metazoa</taxon>
        <taxon>Ecdysozoa</taxon>
        <taxon>Arthropoda</taxon>
        <taxon>Hexapoda</taxon>
        <taxon>Insecta</taxon>
        <taxon>Pterygota</taxon>
        <taxon>Neoptera</taxon>
        <taxon>Endopterygota</taxon>
        <taxon>Hymenoptera</taxon>
        <taxon>Apocrita</taxon>
        <taxon>Aculeata</taxon>
        <taxon>Vespoidea</taxon>
        <taxon>Vespidae</taxon>
        <taxon>Vespinae</taxon>
        <taxon>Vespula</taxon>
    </lineage>
</organism>
<evidence type="ECO:0000313" key="3">
    <source>
        <dbReference type="Proteomes" id="UP000617340"/>
    </source>
</evidence>
<gene>
    <name evidence="2" type="ORF">HZH68_009766</name>
</gene>
<comment type="caution">
    <text evidence="2">The sequence shown here is derived from an EMBL/GenBank/DDBJ whole genome shotgun (WGS) entry which is preliminary data.</text>
</comment>